<dbReference type="Proteomes" id="UP000824120">
    <property type="component" value="Chromosome 11"/>
</dbReference>
<dbReference type="EMBL" id="JACXVP010000011">
    <property type="protein sequence ID" value="KAG5576315.1"/>
    <property type="molecule type" value="Genomic_DNA"/>
</dbReference>
<protein>
    <submittedName>
        <fullName evidence="1">Uncharacterized protein</fullName>
    </submittedName>
</protein>
<gene>
    <name evidence="1" type="ORF">H5410_056449</name>
</gene>
<proteinExistence type="predicted"/>
<sequence length="122" mass="14015">MDIRQDIMYGIGWSQQENLSIVKVKGAPEWSMDLLVIQILDVIFPKIFGDIHQDLSYGEDLLVIRISKIIFAEIFHGHPSRPLLWSWLVPMAKAAHFQGQTSPRVIFDVVFAEIFRASPSRH</sequence>
<keyword evidence="2" id="KW-1185">Reference proteome</keyword>
<dbReference type="AlphaFoldDB" id="A0A9J5WKB2"/>
<evidence type="ECO:0000313" key="2">
    <source>
        <dbReference type="Proteomes" id="UP000824120"/>
    </source>
</evidence>
<reference evidence="1 2" key="1">
    <citation type="submission" date="2020-09" db="EMBL/GenBank/DDBJ databases">
        <title>De no assembly of potato wild relative species, Solanum commersonii.</title>
        <authorList>
            <person name="Cho K."/>
        </authorList>
    </citation>
    <scope>NUCLEOTIDE SEQUENCE [LARGE SCALE GENOMIC DNA]</scope>
    <source>
        <strain evidence="1">LZ3.2</strain>
        <tissue evidence="1">Leaf</tissue>
    </source>
</reference>
<name>A0A9J5WKB2_SOLCO</name>
<evidence type="ECO:0000313" key="1">
    <source>
        <dbReference type="EMBL" id="KAG5576315.1"/>
    </source>
</evidence>
<comment type="caution">
    <text evidence="1">The sequence shown here is derived from an EMBL/GenBank/DDBJ whole genome shotgun (WGS) entry which is preliminary data.</text>
</comment>
<accession>A0A9J5WKB2</accession>
<organism evidence="1 2">
    <name type="scientific">Solanum commersonii</name>
    <name type="common">Commerson's wild potato</name>
    <name type="synonym">Commerson's nightshade</name>
    <dbReference type="NCBI Taxonomy" id="4109"/>
    <lineage>
        <taxon>Eukaryota</taxon>
        <taxon>Viridiplantae</taxon>
        <taxon>Streptophyta</taxon>
        <taxon>Embryophyta</taxon>
        <taxon>Tracheophyta</taxon>
        <taxon>Spermatophyta</taxon>
        <taxon>Magnoliopsida</taxon>
        <taxon>eudicotyledons</taxon>
        <taxon>Gunneridae</taxon>
        <taxon>Pentapetalae</taxon>
        <taxon>asterids</taxon>
        <taxon>lamiids</taxon>
        <taxon>Solanales</taxon>
        <taxon>Solanaceae</taxon>
        <taxon>Solanoideae</taxon>
        <taxon>Solaneae</taxon>
        <taxon>Solanum</taxon>
    </lineage>
</organism>